<dbReference type="SMART" id="SM00448">
    <property type="entry name" value="REC"/>
    <property type="match status" value="1"/>
</dbReference>
<evidence type="ECO:0000256" key="6">
    <source>
        <dbReference type="PROSITE-ProRule" id="PRU00169"/>
    </source>
</evidence>
<sequence length="478" mass="57051">MIRILVVEDEIPILRSICSLIEQTDSEFQVAARARNGKEALDILDTQVIDVVFLDIHMPVMDGMEVLQELQKKELDVLIVVLSGYQDFEYVRMAMRHGAVDYLLKPAKREELKRVLYEVESRVIERNLHKNKISLEEQHREYELAVIYADHCFEKYEQNEKRKRLKDELTKFLKNKLEENEYWSIKGRTGNEFIVMMKKFGRRNEKLLKEFLNSVYRKEEAHSVFMYQNEMNHEKVFKIYTMLHEIAMENMLLDEDSFRMVSEKDELRLQNQEMINQAKQKLRQTSCPENIMSDMQFVLQNIPHKRGVIVEILYQAYLIYGNKFGENEKNIWNISDMNDLVEQCRTIEDILKKLETLIVDTFYIQDDNSVQLKERLAVSLKEYMEQHYSEKISNQDLAEKFGFVENHLRKLFKGRYGMSPMDYLQMIRIAKSKELLRENMPVKVVAQRVGFQDALYFSKIFKKIEGCSPREYRECQRI</sequence>
<dbReference type="GO" id="GO:0043565">
    <property type="term" value="F:sequence-specific DNA binding"/>
    <property type="evidence" value="ECO:0007669"/>
    <property type="project" value="InterPro"/>
</dbReference>
<dbReference type="PANTHER" id="PTHR43280:SF2">
    <property type="entry name" value="HTH-TYPE TRANSCRIPTIONAL REGULATOR EXSA"/>
    <property type="match status" value="1"/>
</dbReference>
<dbReference type="InterPro" id="IPR009057">
    <property type="entry name" value="Homeodomain-like_sf"/>
</dbReference>
<feature type="domain" description="HTH araC/xylS-type" evidence="7">
    <location>
        <begin position="378"/>
        <end position="475"/>
    </location>
</feature>
<dbReference type="InterPro" id="IPR011006">
    <property type="entry name" value="CheY-like_superfamily"/>
</dbReference>
<evidence type="ECO:0000256" key="4">
    <source>
        <dbReference type="ARBA" id="ARBA00023163"/>
    </source>
</evidence>
<feature type="domain" description="Response regulatory" evidence="8">
    <location>
        <begin position="3"/>
        <end position="120"/>
    </location>
</feature>
<evidence type="ECO:0000256" key="5">
    <source>
        <dbReference type="ARBA" id="ARBA00024867"/>
    </source>
</evidence>
<dbReference type="Pfam" id="PF00072">
    <property type="entry name" value="Response_reg"/>
    <property type="match status" value="1"/>
</dbReference>
<evidence type="ECO:0000259" key="8">
    <source>
        <dbReference type="PROSITE" id="PS50110"/>
    </source>
</evidence>
<gene>
    <name evidence="10" type="ORF">DW040_06165</name>
    <name evidence="9" type="ORF">DWW07_01150</name>
</gene>
<dbReference type="SMART" id="SM00342">
    <property type="entry name" value="HTH_ARAC"/>
    <property type="match status" value="1"/>
</dbReference>
<evidence type="ECO:0000313" key="9">
    <source>
        <dbReference type="EMBL" id="RGV66331.1"/>
    </source>
</evidence>
<accession>A0A395XAR7</accession>
<keyword evidence="3" id="KW-0238">DNA-binding</keyword>
<dbReference type="Gene3D" id="1.10.10.60">
    <property type="entry name" value="Homeodomain-like"/>
    <property type="match status" value="2"/>
</dbReference>
<dbReference type="PANTHER" id="PTHR43280">
    <property type="entry name" value="ARAC-FAMILY TRANSCRIPTIONAL REGULATOR"/>
    <property type="match status" value="1"/>
</dbReference>
<evidence type="ECO:0000313" key="11">
    <source>
        <dbReference type="Proteomes" id="UP000265828"/>
    </source>
</evidence>
<dbReference type="RefSeq" id="WP_117627941.1">
    <property type="nucleotide sequence ID" value="NZ_CABJDZ010000002.1"/>
</dbReference>
<dbReference type="PROSITE" id="PS00041">
    <property type="entry name" value="HTH_ARAC_FAMILY_1"/>
    <property type="match status" value="1"/>
</dbReference>
<keyword evidence="6" id="KW-0597">Phosphoprotein</keyword>
<dbReference type="InterPro" id="IPR001789">
    <property type="entry name" value="Sig_transdc_resp-reg_receiver"/>
</dbReference>
<keyword evidence="4" id="KW-0804">Transcription</keyword>
<dbReference type="InterPro" id="IPR020449">
    <property type="entry name" value="Tscrpt_reg_AraC-type_HTH"/>
</dbReference>
<dbReference type="PROSITE" id="PS50110">
    <property type="entry name" value="RESPONSE_REGULATORY"/>
    <property type="match status" value="1"/>
</dbReference>
<dbReference type="GO" id="GO:0003700">
    <property type="term" value="F:DNA-binding transcription factor activity"/>
    <property type="evidence" value="ECO:0007669"/>
    <property type="project" value="InterPro"/>
</dbReference>
<dbReference type="InterPro" id="IPR018062">
    <property type="entry name" value="HTH_AraC-typ_CS"/>
</dbReference>
<name>A0A395XAR7_9FIRM</name>
<comment type="function">
    <text evidence="5">May play the central regulatory role in sporulation. It may be an element of the effector pathway responsible for the activation of sporulation genes in response to nutritional stress. Spo0A may act in concert with spo0H (a sigma factor) to control the expression of some genes that are critical to the sporulation process.</text>
</comment>
<reference evidence="11 12" key="1">
    <citation type="submission" date="2018-08" db="EMBL/GenBank/DDBJ databases">
        <title>A genome reference for cultivated species of the human gut microbiota.</title>
        <authorList>
            <person name="Zou Y."/>
            <person name="Xue W."/>
            <person name="Luo G."/>
        </authorList>
    </citation>
    <scope>NUCLEOTIDE SEQUENCE [LARGE SCALE GENOMIC DNA]</scope>
    <source>
        <strain evidence="9 11">AF14-23</strain>
        <strain evidence="10 12">AF39-4</strain>
    </source>
</reference>
<dbReference type="Proteomes" id="UP000265828">
    <property type="component" value="Unassembled WGS sequence"/>
</dbReference>
<evidence type="ECO:0000256" key="2">
    <source>
        <dbReference type="ARBA" id="ARBA00023015"/>
    </source>
</evidence>
<dbReference type="Gene3D" id="3.40.50.2300">
    <property type="match status" value="1"/>
</dbReference>
<evidence type="ECO:0000313" key="12">
    <source>
        <dbReference type="Proteomes" id="UP000284267"/>
    </source>
</evidence>
<comment type="caution">
    <text evidence="9">The sequence shown here is derived from an EMBL/GenBank/DDBJ whole genome shotgun (WGS) entry which is preliminary data.</text>
</comment>
<dbReference type="PROSITE" id="PS01124">
    <property type="entry name" value="HTH_ARAC_FAMILY_2"/>
    <property type="match status" value="1"/>
</dbReference>
<dbReference type="GO" id="GO:0000160">
    <property type="term" value="P:phosphorelay signal transduction system"/>
    <property type="evidence" value="ECO:0007669"/>
    <property type="project" value="InterPro"/>
</dbReference>
<dbReference type="EMBL" id="QRZI01000001">
    <property type="protein sequence ID" value="RGV66331.1"/>
    <property type="molecule type" value="Genomic_DNA"/>
</dbReference>
<dbReference type="CDD" id="cd17536">
    <property type="entry name" value="REC_YesN-like"/>
    <property type="match status" value="1"/>
</dbReference>
<dbReference type="SUPFAM" id="SSF52172">
    <property type="entry name" value="CheY-like"/>
    <property type="match status" value="1"/>
</dbReference>
<feature type="modified residue" description="4-aspartylphosphate" evidence="6">
    <location>
        <position position="55"/>
    </location>
</feature>
<dbReference type="EMBL" id="QROE01000002">
    <property type="protein sequence ID" value="RHK96777.1"/>
    <property type="molecule type" value="Genomic_DNA"/>
</dbReference>
<evidence type="ECO:0000256" key="1">
    <source>
        <dbReference type="ARBA" id="ARBA00018672"/>
    </source>
</evidence>
<dbReference type="InterPro" id="IPR018060">
    <property type="entry name" value="HTH_AraC"/>
</dbReference>
<dbReference type="PRINTS" id="PR00032">
    <property type="entry name" value="HTHARAC"/>
</dbReference>
<protein>
    <recommendedName>
        <fullName evidence="1">Stage 0 sporulation protein A homolog</fullName>
    </recommendedName>
</protein>
<dbReference type="SUPFAM" id="SSF46689">
    <property type="entry name" value="Homeodomain-like"/>
    <property type="match status" value="2"/>
</dbReference>
<keyword evidence="2" id="KW-0805">Transcription regulation</keyword>
<organism evidence="9 11">
    <name type="scientific">Blautia obeum</name>
    <dbReference type="NCBI Taxonomy" id="40520"/>
    <lineage>
        <taxon>Bacteria</taxon>
        <taxon>Bacillati</taxon>
        <taxon>Bacillota</taxon>
        <taxon>Clostridia</taxon>
        <taxon>Lachnospirales</taxon>
        <taxon>Lachnospiraceae</taxon>
        <taxon>Blautia</taxon>
    </lineage>
</organism>
<dbReference type="Proteomes" id="UP000284267">
    <property type="component" value="Unassembled WGS sequence"/>
</dbReference>
<evidence type="ECO:0000256" key="3">
    <source>
        <dbReference type="ARBA" id="ARBA00023125"/>
    </source>
</evidence>
<evidence type="ECO:0000313" key="10">
    <source>
        <dbReference type="EMBL" id="RHK96777.1"/>
    </source>
</evidence>
<dbReference type="AlphaFoldDB" id="A0A395XAR7"/>
<proteinExistence type="predicted"/>
<dbReference type="Pfam" id="PF12833">
    <property type="entry name" value="HTH_18"/>
    <property type="match status" value="1"/>
</dbReference>
<evidence type="ECO:0000259" key="7">
    <source>
        <dbReference type="PROSITE" id="PS01124"/>
    </source>
</evidence>